<dbReference type="GO" id="GO:0004456">
    <property type="term" value="F:phosphogluconate dehydratase activity"/>
    <property type="evidence" value="ECO:0007669"/>
    <property type="project" value="UniProtKB-EC"/>
</dbReference>
<protein>
    <recommendedName>
        <fullName evidence="9 10">Phosphogluconate dehydratase</fullName>
        <ecNumber evidence="9 10">4.2.1.12</ecNumber>
    </recommendedName>
</protein>
<evidence type="ECO:0000256" key="3">
    <source>
        <dbReference type="ARBA" id="ARBA00022723"/>
    </source>
</evidence>
<evidence type="ECO:0000256" key="6">
    <source>
        <dbReference type="ARBA" id="ARBA00023064"/>
    </source>
</evidence>
<dbReference type="SUPFAM" id="SSF143975">
    <property type="entry name" value="IlvD/EDD N-terminal domain-like"/>
    <property type="match status" value="1"/>
</dbReference>
<feature type="binding site" evidence="9">
    <location>
        <position position="221"/>
    </location>
    <ligand>
        <name>[4Fe-4S] cluster</name>
        <dbReference type="ChEBI" id="CHEBI:49883"/>
    </ligand>
</feature>
<evidence type="ECO:0000313" key="14">
    <source>
        <dbReference type="Proteomes" id="UP001234343"/>
    </source>
</evidence>
<evidence type="ECO:0000256" key="2">
    <source>
        <dbReference type="ARBA" id="ARBA00022485"/>
    </source>
</evidence>
<keyword evidence="6 9" id="KW-0311">Gluconate utilization</keyword>
<evidence type="ECO:0000256" key="4">
    <source>
        <dbReference type="ARBA" id="ARBA00023004"/>
    </source>
</evidence>
<organism evidence="13 14">
    <name type="scientific">Alteromonas arenosi</name>
    <dbReference type="NCBI Taxonomy" id="3055817"/>
    <lineage>
        <taxon>Bacteria</taxon>
        <taxon>Pseudomonadati</taxon>
        <taxon>Pseudomonadota</taxon>
        <taxon>Gammaproteobacteria</taxon>
        <taxon>Alteromonadales</taxon>
        <taxon>Alteromonadaceae</taxon>
        <taxon>Alteromonas/Salinimonas group</taxon>
        <taxon>Alteromonas</taxon>
    </lineage>
</organism>
<keyword evidence="5 9" id="KW-0411">Iron-sulfur</keyword>
<dbReference type="InterPro" id="IPR004786">
    <property type="entry name" value="6-phosphgluc_deHydtase"/>
</dbReference>
<dbReference type="InterPro" id="IPR020558">
    <property type="entry name" value="DiOHA_6PGluconate_deHydtase_CS"/>
</dbReference>
<feature type="domain" description="Dihydroxy-acid/6-phosphogluconate dehydratase N-terminal" evidence="11">
    <location>
        <begin position="65"/>
        <end position="379"/>
    </location>
</feature>
<dbReference type="Pfam" id="PF00920">
    <property type="entry name" value="ILVD_EDD_N"/>
    <property type="match status" value="1"/>
</dbReference>
<dbReference type="EMBL" id="JAUCBP010000007">
    <property type="protein sequence ID" value="MDM7860599.1"/>
    <property type="molecule type" value="Genomic_DNA"/>
</dbReference>
<evidence type="ECO:0000256" key="8">
    <source>
        <dbReference type="ARBA" id="ARBA00023277"/>
    </source>
</evidence>
<evidence type="ECO:0000256" key="7">
    <source>
        <dbReference type="ARBA" id="ARBA00023239"/>
    </source>
</evidence>
<evidence type="ECO:0000256" key="5">
    <source>
        <dbReference type="ARBA" id="ARBA00023014"/>
    </source>
</evidence>
<evidence type="ECO:0000256" key="10">
    <source>
        <dbReference type="NCBIfam" id="TIGR01196"/>
    </source>
</evidence>
<dbReference type="PANTHER" id="PTHR43661">
    <property type="entry name" value="D-XYLONATE DEHYDRATASE"/>
    <property type="match status" value="1"/>
</dbReference>
<comment type="similarity">
    <text evidence="1 9">Belongs to the IlvD/Edd family.</text>
</comment>
<dbReference type="InterPro" id="IPR056740">
    <property type="entry name" value="ILV_EDD_C"/>
</dbReference>
<keyword evidence="7 9" id="KW-0456">Lyase</keyword>
<keyword evidence="14" id="KW-1185">Reference proteome</keyword>
<evidence type="ECO:0000259" key="11">
    <source>
        <dbReference type="Pfam" id="PF00920"/>
    </source>
</evidence>
<evidence type="ECO:0000313" key="13">
    <source>
        <dbReference type="EMBL" id="MDM7860599.1"/>
    </source>
</evidence>
<comment type="catalytic activity">
    <reaction evidence="9">
        <text>6-phospho-D-gluconate = 2-dehydro-3-deoxy-6-phospho-D-gluconate + H2O</text>
        <dbReference type="Rhea" id="RHEA:17277"/>
        <dbReference type="ChEBI" id="CHEBI:15377"/>
        <dbReference type="ChEBI" id="CHEBI:57569"/>
        <dbReference type="ChEBI" id="CHEBI:58759"/>
        <dbReference type="EC" id="4.2.1.12"/>
    </reaction>
</comment>
<comment type="caution">
    <text evidence="13">The sequence shown here is derived from an EMBL/GenBank/DDBJ whole genome shotgun (WGS) entry which is preliminary data.</text>
</comment>
<sequence>MNSQIQDVTDRIIERSQATRAAYLQKIERARKDGPHRGALSCGNLAHGFAACNSADKADLRSMTKANVAIVSSYNDMLSAHQPYEGYPAIIKQAVNEVGSVAQFAGGVPAMCDGVTQGNPGMDLSLMSRDVIAMSAAVALSHNMFDSAMMLGICDKIVPGLLLGSLSFGHLPTVFVPAGPMPSGLPNKEKARVRQAYAEGKVGREELLEAESQSYHSAGTCTFYGTANSNQLVVEMMGLHLPGSSFVNPGTPLRDALTKAAAVQATRLTDLGDNYTPIGHVVDAKAIVNGLVALLATGGSTNHTMHLIAVARAAGYIVNWDDFSDLSNATPLLTRIYPNGHADINHFTAAGGMALLFKELLDNGLLHNDVKTICGDGLDQYTKEPVLVDGELEWRDGPTESLDKEVVASVAVPFKPDGGLSVLSGNLGRSVMKTSALREPHCHIKAPAVVFEDQFELDAAFKAGDLDRDCVVVVRFQGPAAIGMPELHRLTPPLGVLQDRGYKVALVTDGRMSGASGKVPAAIHVTPEAYKGGLIAKVQDGDMIEINTQTGELKLLVEASELDQRQPAKTDIAMHQIGMGREMFGGMRSTLTGAEEGACSLFVEQEQA</sequence>
<proteinExistence type="inferred from homology"/>
<gene>
    <name evidence="9 13" type="primary">edd</name>
    <name evidence="13" type="ORF">QTP81_08325</name>
</gene>
<comment type="pathway">
    <text evidence="9">Carbohydrate metabolism; Entner-Doudoroff pathway.</text>
</comment>
<reference evidence="13 14" key="1">
    <citation type="submission" date="2023-06" db="EMBL/GenBank/DDBJ databases">
        <title>Alteromonas sp. ASW11-36 isolated from intertidal sand.</title>
        <authorList>
            <person name="Li Y."/>
        </authorList>
    </citation>
    <scope>NUCLEOTIDE SEQUENCE [LARGE SCALE GENOMIC DNA]</scope>
    <source>
        <strain evidence="13 14">ASW11-36</strain>
    </source>
</reference>
<accession>A0ABT7SX70</accession>
<keyword evidence="3 9" id="KW-0479">Metal-binding</keyword>
<dbReference type="PROSITE" id="PS00887">
    <property type="entry name" value="ILVD_EDD_2"/>
    <property type="match status" value="1"/>
</dbReference>
<keyword evidence="2 9" id="KW-0004">4Fe-4S</keyword>
<evidence type="ECO:0000259" key="12">
    <source>
        <dbReference type="Pfam" id="PF24877"/>
    </source>
</evidence>
<name>A0ABT7SX70_9ALTE</name>
<dbReference type="PROSITE" id="PS00886">
    <property type="entry name" value="ILVD_EDD_1"/>
    <property type="match status" value="1"/>
</dbReference>
<feature type="binding site" evidence="9">
    <location>
        <position position="154"/>
    </location>
    <ligand>
        <name>[4Fe-4S] cluster</name>
        <dbReference type="ChEBI" id="CHEBI:49883"/>
    </ligand>
</feature>
<keyword evidence="4 9" id="KW-0408">Iron</keyword>
<dbReference type="HAMAP" id="MF_02094">
    <property type="entry name" value="Edd"/>
    <property type="match status" value="1"/>
</dbReference>
<comment type="function">
    <text evidence="9">Catalyzes the dehydration of 6-phospho-D-gluconate to 2-dehydro-3-deoxy-6-phospho-D-gluconate.</text>
</comment>
<evidence type="ECO:0000256" key="9">
    <source>
        <dbReference type="HAMAP-Rule" id="MF_02094"/>
    </source>
</evidence>
<dbReference type="PANTHER" id="PTHR43661:SF1">
    <property type="entry name" value="PHOSPHOGLUCONATE DEHYDRATASE"/>
    <property type="match status" value="1"/>
</dbReference>
<dbReference type="SUPFAM" id="SSF52016">
    <property type="entry name" value="LeuD/IlvD-like"/>
    <property type="match status" value="1"/>
</dbReference>
<keyword evidence="8 9" id="KW-0119">Carbohydrate metabolism</keyword>
<dbReference type="Proteomes" id="UP001234343">
    <property type="component" value="Unassembled WGS sequence"/>
</dbReference>
<dbReference type="InterPro" id="IPR000581">
    <property type="entry name" value="ILV_EDD_N"/>
</dbReference>
<comment type="cofactor">
    <cofactor evidence="9">
        <name>[4Fe-4S] cluster</name>
        <dbReference type="ChEBI" id="CHEBI:49883"/>
    </cofactor>
    <text evidence="9">Binds 1 [4Fe-4S] cluster.</text>
</comment>
<dbReference type="InterPro" id="IPR042096">
    <property type="entry name" value="Dihydro-acid_dehy_C"/>
</dbReference>
<dbReference type="NCBIfam" id="TIGR01196">
    <property type="entry name" value="edd"/>
    <property type="match status" value="1"/>
</dbReference>
<dbReference type="InterPro" id="IPR037237">
    <property type="entry name" value="IlvD/EDD_N"/>
</dbReference>
<feature type="domain" description="Dihydroxy-acid/6-phosphogluconate dehydratase C-terminal" evidence="12">
    <location>
        <begin position="405"/>
        <end position="598"/>
    </location>
</feature>
<dbReference type="Pfam" id="PF24877">
    <property type="entry name" value="ILV_EDD_C"/>
    <property type="match status" value="1"/>
</dbReference>
<dbReference type="Gene3D" id="3.50.30.80">
    <property type="entry name" value="IlvD/EDD C-terminal domain-like"/>
    <property type="match status" value="1"/>
</dbReference>
<evidence type="ECO:0000256" key="1">
    <source>
        <dbReference type="ARBA" id="ARBA00006486"/>
    </source>
</evidence>
<dbReference type="RefSeq" id="WP_289364891.1">
    <property type="nucleotide sequence ID" value="NZ_JAUCBP010000007.1"/>
</dbReference>
<dbReference type="EC" id="4.2.1.12" evidence="9 10"/>